<keyword evidence="1" id="KW-0812">Transmembrane</keyword>
<feature type="transmembrane region" description="Helical" evidence="1">
    <location>
        <begin position="21"/>
        <end position="42"/>
    </location>
</feature>
<keyword evidence="1" id="KW-0472">Membrane</keyword>
<dbReference type="Proteomes" id="UP000323439">
    <property type="component" value="Unassembled WGS sequence"/>
</dbReference>
<protein>
    <submittedName>
        <fullName evidence="2">Uncharacterized protein</fullName>
    </submittedName>
</protein>
<dbReference type="EMBL" id="FMXB01000002">
    <property type="protein sequence ID" value="SDA40848.1"/>
    <property type="molecule type" value="Genomic_DNA"/>
</dbReference>
<name>A0A1G5V5E6_9EURY</name>
<dbReference type="RefSeq" id="WP_149731007.1">
    <property type="nucleotide sequence ID" value="NZ_FMXB01000002.1"/>
</dbReference>
<gene>
    <name evidence="2" type="ORF">SAMN02910315_00371</name>
</gene>
<evidence type="ECO:0000313" key="2">
    <source>
        <dbReference type="EMBL" id="SDA40848.1"/>
    </source>
</evidence>
<keyword evidence="3" id="KW-1185">Reference proteome</keyword>
<keyword evidence="1" id="KW-1133">Transmembrane helix</keyword>
<accession>A0A1G5V5E6</accession>
<dbReference type="AlphaFoldDB" id="A0A1G5V5E6"/>
<sequence length="73" mass="8481">MNAKEIVILITPIAIFILKRYISIFITIPLLIIFSTITYYLYVKSGNKYFKSALALFGLDFLFIIIGILFHYL</sequence>
<reference evidence="2 3" key="1">
    <citation type="submission" date="2016-10" db="EMBL/GenBank/DDBJ databases">
        <authorList>
            <person name="Varghese N."/>
            <person name="Submissions S."/>
        </authorList>
    </citation>
    <scope>NUCLEOTIDE SEQUENCE [LARGE SCALE GENOMIC DNA]</scope>
    <source>
        <strain evidence="2 3">DSM 16643</strain>
    </source>
</reference>
<feature type="transmembrane region" description="Helical" evidence="1">
    <location>
        <begin position="54"/>
        <end position="72"/>
    </location>
</feature>
<organism evidence="2 3">
    <name type="scientific">Methanobrevibacter millerae</name>
    <dbReference type="NCBI Taxonomy" id="230361"/>
    <lineage>
        <taxon>Archaea</taxon>
        <taxon>Methanobacteriati</taxon>
        <taxon>Methanobacteriota</taxon>
        <taxon>Methanomada group</taxon>
        <taxon>Methanobacteria</taxon>
        <taxon>Methanobacteriales</taxon>
        <taxon>Methanobacteriaceae</taxon>
        <taxon>Methanobrevibacter</taxon>
    </lineage>
</organism>
<evidence type="ECO:0000256" key="1">
    <source>
        <dbReference type="SAM" id="Phobius"/>
    </source>
</evidence>
<evidence type="ECO:0000313" key="3">
    <source>
        <dbReference type="Proteomes" id="UP000323439"/>
    </source>
</evidence>
<proteinExistence type="predicted"/>